<comment type="caution">
    <text evidence="1">The sequence shown here is derived from an EMBL/GenBank/DDBJ whole genome shotgun (WGS) entry which is preliminary data.</text>
</comment>
<name>A0ABS7H4A8_9HYPH</name>
<proteinExistence type="predicted"/>
<protein>
    <submittedName>
        <fullName evidence="1">Uncharacterized protein</fullName>
    </submittedName>
</protein>
<sequence>MGDVTKEMIYAEVVELDRRLGETVSSLEELVSFMKETNQELAEGRARTEALKQALFGDRFDRAGVLHG</sequence>
<keyword evidence="2" id="KW-1185">Reference proteome</keyword>
<dbReference type="Proteomes" id="UP000757604">
    <property type="component" value="Unassembled WGS sequence"/>
</dbReference>
<dbReference type="RefSeq" id="WP_112855175.1">
    <property type="nucleotide sequence ID" value="NZ_JAEUAO010000001.1"/>
</dbReference>
<evidence type="ECO:0000313" key="1">
    <source>
        <dbReference type="EMBL" id="MBW9062064.1"/>
    </source>
</evidence>
<organism evidence="1 2">
    <name type="scientific">Rhizobium herbae</name>
    <dbReference type="NCBI Taxonomy" id="508661"/>
    <lineage>
        <taxon>Bacteria</taxon>
        <taxon>Pseudomonadati</taxon>
        <taxon>Pseudomonadota</taxon>
        <taxon>Alphaproteobacteria</taxon>
        <taxon>Hyphomicrobiales</taxon>
        <taxon>Rhizobiaceae</taxon>
        <taxon>Rhizobium/Agrobacterium group</taxon>
        <taxon>Rhizobium</taxon>
    </lineage>
</organism>
<gene>
    <name evidence="1" type="ORF">JNB71_01925</name>
</gene>
<evidence type="ECO:0000313" key="2">
    <source>
        <dbReference type="Proteomes" id="UP000757604"/>
    </source>
</evidence>
<accession>A0ABS7H4A8</accession>
<reference evidence="1 2" key="1">
    <citation type="journal article" date="2021" name="MBio">
        <title>Poor Competitiveness of Bradyrhizobium in Pigeon Pea Root Colonization in Indian Soils.</title>
        <authorList>
            <person name="Chalasani D."/>
            <person name="Basu A."/>
            <person name="Pullabhotla S.V.S.R.N."/>
            <person name="Jorrin B."/>
            <person name="Neal A.L."/>
            <person name="Poole P.S."/>
            <person name="Podile A.R."/>
            <person name="Tkacz A."/>
        </authorList>
    </citation>
    <scope>NUCLEOTIDE SEQUENCE [LARGE SCALE GENOMIC DNA]</scope>
    <source>
        <strain evidence="1 2">HU44</strain>
    </source>
</reference>
<dbReference type="EMBL" id="JAEUAO010000001">
    <property type="protein sequence ID" value="MBW9062064.1"/>
    <property type="molecule type" value="Genomic_DNA"/>
</dbReference>